<evidence type="ECO:0000256" key="8">
    <source>
        <dbReference type="SAM" id="Phobius"/>
    </source>
</evidence>
<feature type="transmembrane region" description="Helical" evidence="8">
    <location>
        <begin position="231"/>
        <end position="250"/>
    </location>
</feature>
<feature type="transmembrane region" description="Helical" evidence="8">
    <location>
        <begin position="81"/>
        <end position="101"/>
    </location>
</feature>
<evidence type="ECO:0000259" key="9">
    <source>
        <dbReference type="PROSITE" id="PS50850"/>
    </source>
</evidence>
<evidence type="ECO:0000256" key="4">
    <source>
        <dbReference type="ARBA" id="ARBA00022475"/>
    </source>
</evidence>
<organism evidence="10 11">
    <name type="scientific">Cetobacterium ceti</name>
    <dbReference type="NCBI Taxonomy" id="180163"/>
    <lineage>
        <taxon>Bacteria</taxon>
        <taxon>Fusobacteriati</taxon>
        <taxon>Fusobacteriota</taxon>
        <taxon>Fusobacteriia</taxon>
        <taxon>Fusobacteriales</taxon>
        <taxon>Fusobacteriaceae</taxon>
        <taxon>Cetobacterium</taxon>
    </lineage>
</organism>
<dbReference type="Proteomes" id="UP000191153">
    <property type="component" value="Unassembled WGS sequence"/>
</dbReference>
<keyword evidence="6 8" id="KW-1133">Transmembrane helix</keyword>
<dbReference type="EMBL" id="FUWX01000006">
    <property type="protein sequence ID" value="SJZ54398.1"/>
    <property type="molecule type" value="Genomic_DNA"/>
</dbReference>
<feature type="transmembrane region" description="Helical" evidence="8">
    <location>
        <begin position="475"/>
        <end position="493"/>
    </location>
</feature>
<reference evidence="10 11" key="1">
    <citation type="submission" date="2017-02" db="EMBL/GenBank/DDBJ databases">
        <authorList>
            <person name="Peterson S.W."/>
        </authorList>
    </citation>
    <scope>NUCLEOTIDE SEQUENCE [LARGE SCALE GENOMIC DNA]</scope>
    <source>
        <strain evidence="10 11">ATCC 700028</strain>
    </source>
</reference>
<evidence type="ECO:0000256" key="2">
    <source>
        <dbReference type="ARBA" id="ARBA00008537"/>
    </source>
</evidence>
<dbReference type="PRINTS" id="PR01036">
    <property type="entry name" value="TCRTETB"/>
</dbReference>
<evidence type="ECO:0000256" key="7">
    <source>
        <dbReference type="ARBA" id="ARBA00023136"/>
    </source>
</evidence>
<feature type="transmembrane region" description="Helical" evidence="8">
    <location>
        <begin position="332"/>
        <end position="349"/>
    </location>
</feature>
<evidence type="ECO:0000256" key="6">
    <source>
        <dbReference type="ARBA" id="ARBA00022989"/>
    </source>
</evidence>
<proteinExistence type="inferred from homology"/>
<evidence type="ECO:0000256" key="3">
    <source>
        <dbReference type="ARBA" id="ARBA00022448"/>
    </source>
</evidence>
<dbReference type="OrthoDB" id="9816041at2"/>
<feature type="domain" description="Major facilitator superfamily (MFS) profile" evidence="9">
    <location>
        <begin position="12"/>
        <end position="497"/>
    </location>
</feature>
<name>A0A1T4LIJ2_9FUSO</name>
<dbReference type="AlphaFoldDB" id="A0A1T4LIJ2"/>
<evidence type="ECO:0000313" key="10">
    <source>
        <dbReference type="EMBL" id="SJZ54398.1"/>
    </source>
</evidence>
<dbReference type="InterPro" id="IPR020846">
    <property type="entry name" value="MFS_dom"/>
</dbReference>
<feature type="transmembrane region" description="Helical" evidence="8">
    <location>
        <begin position="50"/>
        <end position="69"/>
    </location>
</feature>
<keyword evidence="11" id="KW-1185">Reference proteome</keyword>
<dbReference type="GO" id="GO:0022857">
    <property type="term" value="F:transmembrane transporter activity"/>
    <property type="evidence" value="ECO:0007669"/>
    <property type="project" value="InterPro"/>
</dbReference>
<evidence type="ECO:0000313" key="11">
    <source>
        <dbReference type="Proteomes" id="UP000191153"/>
    </source>
</evidence>
<feature type="transmembrane region" description="Helical" evidence="8">
    <location>
        <begin position="107"/>
        <end position="128"/>
    </location>
</feature>
<evidence type="ECO:0000256" key="1">
    <source>
        <dbReference type="ARBA" id="ARBA00004651"/>
    </source>
</evidence>
<dbReference type="InterPro" id="IPR036259">
    <property type="entry name" value="MFS_trans_sf"/>
</dbReference>
<keyword evidence="7 8" id="KW-0472">Membrane</keyword>
<feature type="transmembrane region" description="Helical" evidence="8">
    <location>
        <begin position="300"/>
        <end position="320"/>
    </location>
</feature>
<dbReference type="Pfam" id="PF07690">
    <property type="entry name" value="MFS_1"/>
    <property type="match status" value="1"/>
</dbReference>
<dbReference type="InterPro" id="IPR004638">
    <property type="entry name" value="EmrB-like"/>
</dbReference>
<comment type="subcellular location">
    <subcellularLocation>
        <location evidence="1">Cell membrane</location>
        <topology evidence="1">Multi-pass membrane protein</topology>
    </subcellularLocation>
</comment>
<feature type="transmembrane region" description="Helical" evidence="8">
    <location>
        <begin position="164"/>
        <end position="182"/>
    </location>
</feature>
<comment type="similarity">
    <text evidence="2">Belongs to the major facilitator superfamily. EmrB family.</text>
</comment>
<keyword evidence="5 8" id="KW-0812">Transmembrane</keyword>
<dbReference type="InterPro" id="IPR011701">
    <property type="entry name" value="MFS"/>
</dbReference>
<accession>A0A1T4LIJ2</accession>
<protein>
    <submittedName>
        <fullName evidence="10">MFS transporter, DHA2 family, multidrug resistance protein</fullName>
    </submittedName>
</protein>
<gene>
    <name evidence="10" type="ORF">SAMN02745174_00864</name>
</gene>
<dbReference type="Gene3D" id="1.20.1250.20">
    <property type="entry name" value="MFS general substrate transporter like domains"/>
    <property type="match status" value="1"/>
</dbReference>
<dbReference type="GO" id="GO:0005886">
    <property type="term" value="C:plasma membrane"/>
    <property type="evidence" value="ECO:0007669"/>
    <property type="project" value="UniProtKB-SubCell"/>
</dbReference>
<dbReference type="CDD" id="cd17503">
    <property type="entry name" value="MFS_LmrB_MDR_like"/>
    <property type="match status" value="1"/>
</dbReference>
<dbReference type="RefSeq" id="WP_078693394.1">
    <property type="nucleotide sequence ID" value="NZ_FUWX01000006.1"/>
</dbReference>
<dbReference type="NCBIfam" id="TIGR00711">
    <property type="entry name" value="efflux_EmrB"/>
    <property type="match status" value="1"/>
</dbReference>
<dbReference type="PROSITE" id="PS50850">
    <property type="entry name" value="MFS"/>
    <property type="match status" value="1"/>
</dbReference>
<feature type="transmembrane region" description="Helical" evidence="8">
    <location>
        <begin position="361"/>
        <end position="383"/>
    </location>
</feature>
<evidence type="ECO:0000256" key="5">
    <source>
        <dbReference type="ARBA" id="ARBA00022692"/>
    </source>
</evidence>
<sequence>MRTLKSTELVLATVALAIGAFMNVLDSTIVNVSLSHIAGDFGVAPNNGTWVITSYAVSEAIFLPLIGWLTTRFGVLRQYIWATLLFTLASMACGISPTFEFLLASRILQGIVGASMIPLSQSIMMMLYPKDKKAVALGIWAMTVVIAPIVGPILGGWITDTFSWRWSFYINLPFGIISTFIIHKLAQNLGMKDETKKEPIDIWGLIFLAVGIGSLQLMLDKGNDLNWFENSTIVILAIISFVFLVILVIWEWYQENPVVNVRLFLNRNFTIGAISLTIGQSIFFASVVVIPLWLQNYMGYTAYLSGLATASLGVPILLLAPVIAKIIPKVDVRKLVLVGFLLFSLVAIFDSTFPPDVTMGYIAWNRFLTGFGLALFFTPLNFLTLSHIPEKELPSASGLYNFMRNMGSSFGTSLSVNYWTHQTSFFHSVLGSSITPGNPNLLSYMYKIPGTIGAKLASLNYLITNQAATMALNQLSYVSGICILILIPLIFLAKNNSK</sequence>
<dbReference type="PANTHER" id="PTHR42718">
    <property type="entry name" value="MAJOR FACILITATOR SUPERFAMILY MULTIDRUG TRANSPORTER MFSC"/>
    <property type="match status" value="1"/>
</dbReference>
<dbReference type="PANTHER" id="PTHR42718:SF9">
    <property type="entry name" value="MAJOR FACILITATOR SUPERFAMILY MULTIDRUG TRANSPORTER MFSC"/>
    <property type="match status" value="1"/>
</dbReference>
<feature type="transmembrane region" description="Helical" evidence="8">
    <location>
        <begin position="271"/>
        <end position="294"/>
    </location>
</feature>
<dbReference type="STRING" id="180163.SAMN02745174_00864"/>
<feature type="transmembrane region" description="Helical" evidence="8">
    <location>
        <begin position="135"/>
        <end position="158"/>
    </location>
</feature>
<keyword evidence="3" id="KW-0813">Transport</keyword>
<dbReference type="SUPFAM" id="SSF103473">
    <property type="entry name" value="MFS general substrate transporter"/>
    <property type="match status" value="1"/>
</dbReference>
<dbReference type="Gene3D" id="1.20.1720.10">
    <property type="entry name" value="Multidrug resistance protein D"/>
    <property type="match status" value="1"/>
</dbReference>
<feature type="transmembrane region" description="Helical" evidence="8">
    <location>
        <begin position="202"/>
        <end position="219"/>
    </location>
</feature>
<keyword evidence="4" id="KW-1003">Cell membrane</keyword>